<dbReference type="PRINTS" id="PR00237">
    <property type="entry name" value="GPCRRHODOPSN"/>
</dbReference>
<dbReference type="PRINTS" id="PR00373">
    <property type="entry name" value="GLYCHORMONER"/>
</dbReference>
<dbReference type="InterPro" id="IPR002131">
    <property type="entry name" value="Gphrmn_rcpt_fam"/>
</dbReference>
<feature type="transmembrane region" description="Helical" evidence="11">
    <location>
        <begin position="402"/>
        <end position="427"/>
    </location>
</feature>
<dbReference type="InterPro" id="IPR000276">
    <property type="entry name" value="GPCR_Rhodpsn"/>
</dbReference>
<comment type="subcellular location">
    <subcellularLocation>
        <location evidence="1">Cell membrane</location>
        <topology evidence="1">Multi-pass membrane protein</topology>
    </subcellularLocation>
</comment>
<feature type="transmembrane region" description="Helical" evidence="11">
    <location>
        <begin position="313"/>
        <end position="338"/>
    </location>
</feature>
<evidence type="ECO:0000256" key="4">
    <source>
        <dbReference type="ARBA" id="ARBA00022692"/>
    </source>
</evidence>
<dbReference type="GeneID" id="118479193"/>
<feature type="transmembrane region" description="Helical" evidence="11">
    <location>
        <begin position="370"/>
        <end position="390"/>
    </location>
</feature>
<feature type="transmembrane region" description="Helical" evidence="11">
    <location>
        <begin position="176"/>
        <end position="204"/>
    </location>
</feature>
<organism evidence="13 14">
    <name type="scientific">Aplysia californica</name>
    <name type="common">California sea hare</name>
    <dbReference type="NCBI Taxonomy" id="6500"/>
    <lineage>
        <taxon>Eukaryota</taxon>
        <taxon>Metazoa</taxon>
        <taxon>Spiralia</taxon>
        <taxon>Lophotrochozoa</taxon>
        <taxon>Mollusca</taxon>
        <taxon>Gastropoda</taxon>
        <taxon>Heterobranchia</taxon>
        <taxon>Euthyneura</taxon>
        <taxon>Tectipleura</taxon>
        <taxon>Aplysiida</taxon>
        <taxon>Aplysioidea</taxon>
        <taxon>Aplysiidae</taxon>
        <taxon>Aplysia</taxon>
    </lineage>
</organism>
<keyword evidence="5" id="KW-0677">Repeat</keyword>
<evidence type="ECO:0000256" key="11">
    <source>
        <dbReference type="SAM" id="Phobius"/>
    </source>
</evidence>
<dbReference type="Proteomes" id="UP000694888">
    <property type="component" value="Unplaced"/>
</dbReference>
<dbReference type="Pfam" id="PF00001">
    <property type="entry name" value="7tm_1"/>
    <property type="match status" value="1"/>
</dbReference>
<keyword evidence="7" id="KW-0297">G-protein coupled receptor</keyword>
<evidence type="ECO:0000256" key="10">
    <source>
        <dbReference type="ARBA" id="ARBA00023224"/>
    </source>
</evidence>
<proteinExistence type="predicted"/>
<keyword evidence="10" id="KW-0807">Transducer</keyword>
<keyword evidence="6 11" id="KW-1133">Transmembrane helix</keyword>
<dbReference type="RefSeq" id="XP_035829819.1">
    <property type="nucleotide sequence ID" value="XM_035973926.1"/>
</dbReference>
<dbReference type="SUPFAM" id="SSF81321">
    <property type="entry name" value="Family A G protein-coupled receptor-like"/>
    <property type="match status" value="1"/>
</dbReference>
<name>A0ABM1W576_APLCA</name>
<dbReference type="InterPro" id="IPR032675">
    <property type="entry name" value="LRR_dom_sf"/>
</dbReference>
<keyword evidence="8 11" id="KW-0472">Membrane</keyword>
<evidence type="ECO:0000313" key="13">
    <source>
        <dbReference type="Proteomes" id="UP000694888"/>
    </source>
</evidence>
<feature type="transmembrane region" description="Helical" evidence="11">
    <location>
        <begin position="141"/>
        <end position="164"/>
    </location>
</feature>
<feature type="transmembrane region" description="Helical" evidence="11">
    <location>
        <begin position="224"/>
        <end position="243"/>
    </location>
</feature>
<evidence type="ECO:0000256" key="3">
    <source>
        <dbReference type="ARBA" id="ARBA00022614"/>
    </source>
</evidence>
<keyword evidence="13" id="KW-1185">Reference proteome</keyword>
<dbReference type="InterPro" id="IPR017452">
    <property type="entry name" value="GPCR_Rhodpsn_7TM"/>
</dbReference>
<dbReference type="PROSITE" id="PS00237">
    <property type="entry name" value="G_PROTEIN_RECEP_F1_1"/>
    <property type="match status" value="1"/>
</dbReference>
<keyword evidence="4 11" id="KW-0812">Transmembrane</keyword>
<dbReference type="PANTHER" id="PTHR24372:SF77">
    <property type="entry name" value="G-PROTEIN COUPLED RECEPTORS FAMILY 1 PROFILE DOMAIN-CONTAINING PROTEIN"/>
    <property type="match status" value="1"/>
</dbReference>
<keyword evidence="3" id="KW-0433">Leucine-rich repeat</keyword>
<evidence type="ECO:0000256" key="2">
    <source>
        <dbReference type="ARBA" id="ARBA00022475"/>
    </source>
</evidence>
<dbReference type="PROSITE" id="PS50262">
    <property type="entry name" value="G_PROTEIN_RECEP_F1_2"/>
    <property type="match status" value="1"/>
</dbReference>
<evidence type="ECO:0000256" key="1">
    <source>
        <dbReference type="ARBA" id="ARBA00004651"/>
    </source>
</evidence>
<evidence type="ECO:0000313" key="14">
    <source>
        <dbReference type="RefSeq" id="XP_035829819.1"/>
    </source>
</evidence>
<feature type="transmembrane region" description="Helical" evidence="11">
    <location>
        <begin position="264"/>
        <end position="285"/>
    </location>
</feature>
<evidence type="ECO:0000256" key="5">
    <source>
        <dbReference type="ARBA" id="ARBA00022737"/>
    </source>
</evidence>
<accession>A0ABM1W576</accession>
<evidence type="ECO:0000256" key="8">
    <source>
        <dbReference type="ARBA" id="ARBA00023136"/>
    </source>
</evidence>
<keyword evidence="2" id="KW-1003">Cell membrane</keyword>
<dbReference type="SUPFAM" id="SSF52058">
    <property type="entry name" value="L domain-like"/>
    <property type="match status" value="1"/>
</dbReference>
<sequence length="465" mass="52427">MNEFMASLREIQFLNLSHNPYLTVARIPRFLKVLVEIDLSFTSVHTVEIAPLLHLSIFNLRGTNVSNLRPRLFPNGMSIGTLDLRLIPNIAFSLESFSGVNITTLLADTYKLCCPKLHRWLKSCQAPMDPFSSCSDLVGGLYMRVLLWVIGATAFLGNLVVFISRLRHQRSPVRMAYWYFVAHLHIADFFMGIYLLIIASADIYYRNDYFLHEAGWKHGPVCKLAGFLSTASSEISMFFILLITLDRFLVIKFPFGQYRISGRYIHVLSALAWLLGLSIAMLPFLPPFQHWHAYNFDGVCLGLPLGDSSVPGFQFSLAIFVFLNLFLFLLIAVGQLVIYRALVEVRKSVANQTSSSAMRRAQDVEISRRLFLVAATDFACWFPVGIMGLISMAGHQLGYQFYVWSAILIVPINSAINPFMYNLVYIIDTGTGVKLKDLKQQGAKGTIMLSPLEILQMSVLTISIH</sequence>
<evidence type="ECO:0000256" key="9">
    <source>
        <dbReference type="ARBA" id="ARBA00023170"/>
    </source>
</evidence>
<dbReference type="Gene3D" id="1.20.1070.10">
    <property type="entry name" value="Rhodopsin 7-helix transmembrane proteins"/>
    <property type="match status" value="1"/>
</dbReference>
<evidence type="ECO:0000256" key="7">
    <source>
        <dbReference type="ARBA" id="ARBA00023040"/>
    </source>
</evidence>
<protein>
    <submittedName>
        <fullName evidence="14">G-protein coupled receptor GRL101-like</fullName>
    </submittedName>
</protein>
<reference evidence="14" key="1">
    <citation type="submission" date="2025-08" db="UniProtKB">
        <authorList>
            <consortium name="RefSeq"/>
        </authorList>
    </citation>
    <scope>IDENTIFICATION</scope>
</reference>
<dbReference type="PANTHER" id="PTHR24372">
    <property type="entry name" value="GLYCOPROTEIN HORMONE RECEPTOR"/>
    <property type="match status" value="1"/>
</dbReference>
<keyword evidence="9" id="KW-0675">Receptor</keyword>
<feature type="domain" description="G-protein coupled receptors family 1 profile" evidence="12">
    <location>
        <begin position="157"/>
        <end position="421"/>
    </location>
</feature>
<dbReference type="Gene3D" id="3.80.10.10">
    <property type="entry name" value="Ribonuclease Inhibitor"/>
    <property type="match status" value="1"/>
</dbReference>
<evidence type="ECO:0000256" key="6">
    <source>
        <dbReference type="ARBA" id="ARBA00022989"/>
    </source>
</evidence>
<evidence type="ECO:0000259" key="12">
    <source>
        <dbReference type="PROSITE" id="PS50262"/>
    </source>
</evidence>
<gene>
    <name evidence="14" type="primary">LOC118479193</name>
</gene>